<keyword evidence="7" id="KW-0406">Ion transport</keyword>
<dbReference type="GO" id="GO:0015297">
    <property type="term" value="F:antiporter activity"/>
    <property type="evidence" value="ECO:0007669"/>
    <property type="project" value="UniProtKB-KW"/>
</dbReference>
<dbReference type="InterPro" id="IPR050222">
    <property type="entry name" value="MATE_MdtK"/>
</dbReference>
<keyword evidence="8 10" id="KW-0472">Membrane</keyword>
<keyword evidence="4" id="KW-1003">Cell membrane</keyword>
<feature type="transmembrane region" description="Helical" evidence="10">
    <location>
        <begin position="164"/>
        <end position="186"/>
    </location>
</feature>
<keyword evidence="6 10" id="KW-1133">Transmembrane helix</keyword>
<evidence type="ECO:0000256" key="10">
    <source>
        <dbReference type="SAM" id="Phobius"/>
    </source>
</evidence>
<feature type="transmembrane region" description="Helical" evidence="10">
    <location>
        <begin position="354"/>
        <end position="372"/>
    </location>
</feature>
<reference evidence="11 12" key="1">
    <citation type="submission" date="2019-03" db="EMBL/GenBank/DDBJ databases">
        <title>Genomic Encyclopedia of Type Strains, Phase IV (KMG-IV): sequencing the most valuable type-strain genomes for metagenomic binning, comparative biology and taxonomic classification.</title>
        <authorList>
            <person name="Goeker M."/>
        </authorList>
    </citation>
    <scope>NUCLEOTIDE SEQUENCE [LARGE SCALE GENOMIC DNA]</scope>
    <source>
        <strain evidence="11 12">DSM 103428</strain>
    </source>
</reference>
<sequence>MIHPERSPGVGGELRALLRLAIPVALSEVGWMTMTVVDTVMVGGLGPRAIGAVGLGNAIYYAPSLFGIGLLLGLDTLVARSWGAGEYDDCHRSLAQGVYIAAAISPLLMLLIFAITPWFSSHGVDPAVARLTRSYLFTLNWGTLPLLVYGAFRRYLQGVGSVKPIAFALISANLVNLAGDWLLIYGRMGAPALGVRGSALSTCFARVYMAAVLIGAAWLHERRRGHGLFYHWPRPDWRRLHALFQLGLPASFQIVLEVAAFGTATIFAAHLGPIPLAAHEIALNCAAYTYMVPLGISSAAAVLVGHAMGAGDPQRARRAGWLALALAVCFMASTAVLFLTAARPIIHIYTFDPRVVAAGVPILALAAAFQIFDGMQTVATGALRGVGDTRMPMFANLIGYWIIGLPVGLILCFGFHRGLSGLWSGLTLALVIIAAILVRRLARHWQKPCSIA</sequence>
<protein>
    <recommendedName>
        <fullName evidence="9">Multidrug-efflux transporter</fullName>
    </recommendedName>
</protein>
<keyword evidence="2" id="KW-0813">Transport</keyword>
<evidence type="ECO:0000256" key="4">
    <source>
        <dbReference type="ARBA" id="ARBA00022475"/>
    </source>
</evidence>
<dbReference type="GO" id="GO:0005886">
    <property type="term" value="C:plasma membrane"/>
    <property type="evidence" value="ECO:0007669"/>
    <property type="project" value="UniProtKB-SubCell"/>
</dbReference>
<evidence type="ECO:0000313" key="11">
    <source>
        <dbReference type="EMBL" id="TCK75579.1"/>
    </source>
</evidence>
<feature type="transmembrane region" description="Helical" evidence="10">
    <location>
        <begin position="198"/>
        <end position="219"/>
    </location>
</feature>
<gene>
    <name evidence="11" type="ORF">C7378_0565</name>
</gene>
<comment type="subcellular location">
    <subcellularLocation>
        <location evidence="1">Cell membrane</location>
        <topology evidence="1">Multi-pass membrane protein</topology>
    </subcellularLocation>
</comment>
<name>A0A4R1LFW6_9BACT</name>
<comment type="caution">
    <text evidence="11">The sequence shown here is derived from an EMBL/GenBank/DDBJ whole genome shotgun (WGS) entry which is preliminary data.</text>
</comment>
<feature type="transmembrane region" description="Helical" evidence="10">
    <location>
        <begin position="287"/>
        <end position="309"/>
    </location>
</feature>
<dbReference type="GO" id="GO:0006811">
    <property type="term" value="P:monoatomic ion transport"/>
    <property type="evidence" value="ECO:0007669"/>
    <property type="project" value="UniProtKB-KW"/>
</dbReference>
<keyword evidence="3" id="KW-0050">Antiport</keyword>
<feature type="transmembrane region" description="Helical" evidence="10">
    <location>
        <begin position="240"/>
        <end position="267"/>
    </location>
</feature>
<dbReference type="InterPro" id="IPR048279">
    <property type="entry name" value="MdtK-like"/>
</dbReference>
<proteinExistence type="predicted"/>
<keyword evidence="12" id="KW-1185">Reference proteome</keyword>
<evidence type="ECO:0000256" key="6">
    <source>
        <dbReference type="ARBA" id="ARBA00022989"/>
    </source>
</evidence>
<feature type="transmembrane region" description="Helical" evidence="10">
    <location>
        <begin position="98"/>
        <end position="119"/>
    </location>
</feature>
<evidence type="ECO:0000256" key="7">
    <source>
        <dbReference type="ARBA" id="ARBA00023065"/>
    </source>
</evidence>
<feature type="transmembrane region" description="Helical" evidence="10">
    <location>
        <begin position="422"/>
        <end position="442"/>
    </location>
</feature>
<organism evidence="11 12">
    <name type="scientific">Acidipila rosea</name>
    <dbReference type="NCBI Taxonomy" id="768535"/>
    <lineage>
        <taxon>Bacteria</taxon>
        <taxon>Pseudomonadati</taxon>
        <taxon>Acidobacteriota</taxon>
        <taxon>Terriglobia</taxon>
        <taxon>Terriglobales</taxon>
        <taxon>Acidobacteriaceae</taxon>
        <taxon>Acidipila</taxon>
    </lineage>
</organism>
<feature type="transmembrane region" description="Helical" evidence="10">
    <location>
        <begin position="134"/>
        <end position="152"/>
    </location>
</feature>
<evidence type="ECO:0000256" key="9">
    <source>
        <dbReference type="ARBA" id="ARBA00031636"/>
    </source>
</evidence>
<evidence type="ECO:0000256" key="5">
    <source>
        <dbReference type="ARBA" id="ARBA00022692"/>
    </source>
</evidence>
<evidence type="ECO:0000256" key="2">
    <source>
        <dbReference type="ARBA" id="ARBA00022448"/>
    </source>
</evidence>
<evidence type="ECO:0000256" key="8">
    <source>
        <dbReference type="ARBA" id="ARBA00023136"/>
    </source>
</evidence>
<evidence type="ECO:0000256" key="3">
    <source>
        <dbReference type="ARBA" id="ARBA00022449"/>
    </source>
</evidence>
<feature type="transmembrane region" description="Helical" evidence="10">
    <location>
        <begin position="58"/>
        <end position="78"/>
    </location>
</feature>
<feature type="transmembrane region" description="Helical" evidence="10">
    <location>
        <begin position="393"/>
        <end position="416"/>
    </location>
</feature>
<dbReference type="PANTHER" id="PTHR43298:SF2">
    <property type="entry name" value="FMN_FAD EXPORTER YEEO-RELATED"/>
    <property type="match status" value="1"/>
</dbReference>
<dbReference type="AlphaFoldDB" id="A0A4R1LFW6"/>
<dbReference type="InterPro" id="IPR002528">
    <property type="entry name" value="MATE_fam"/>
</dbReference>
<dbReference type="NCBIfam" id="TIGR00797">
    <property type="entry name" value="matE"/>
    <property type="match status" value="1"/>
</dbReference>
<dbReference type="Pfam" id="PF01554">
    <property type="entry name" value="MatE"/>
    <property type="match status" value="2"/>
</dbReference>
<dbReference type="PANTHER" id="PTHR43298">
    <property type="entry name" value="MULTIDRUG RESISTANCE PROTEIN NORM-RELATED"/>
    <property type="match status" value="1"/>
</dbReference>
<dbReference type="CDD" id="cd13131">
    <property type="entry name" value="MATE_NorM_like"/>
    <property type="match status" value="1"/>
</dbReference>
<dbReference type="PIRSF" id="PIRSF006603">
    <property type="entry name" value="DinF"/>
    <property type="match status" value="1"/>
</dbReference>
<feature type="transmembrane region" description="Helical" evidence="10">
    <location>
        <begin position="20"/>
        <end position="46"/>
    </location>
</feature>
<accession>A0A4R1LFW6</accession>
<evidence type="ECO:0000256" key="1">
    <source>
        <dbReference type="ARBA" id="ARBA00004651"/>
    </source>
</evidence>
<dbReference type="EMBL" id="SMGK01000001">
    <property type="protein sequence ID" value="TCK75579.1"/>
    <property type="molecule type" value="Genomic_DNA"/>
</dbReference>
<dbReference type="GO" id="GO:0042910">
    <property type="term" value="F:xenobiotic transmembrane transporter activity"/>
    <property type="evidence" value="ECO:0007669"/>
    <property type="project" value="InterPro"/>
</dbReference>
<evidence type="ECO:0000313" key="12">
    <source>
        <dbReference type="Proteomes" id="UP000295210"/>
    </source>
</evidence>
<feature type="transmembrane region" description="Helical" evidence="10">
    <location>
        <begin position="321"/>
        <end position="342"/>
    </location>
</feature>
<keyword evidence="5 10" id="KW-0812">Transmembrane</keyword>
<dbReference type="Proteomes" id="UP000295210">
    <property type="component" value="Unassembled WGS sequence"/>
</dbReference>